<comment type="caution">
    <text evidence="1">The sequence shown here is derived from an EMBL/GenBank/DDBJ whole genome shotgun (WGS) entry which is preliminary data.</text>
</comment>
<organism evidence="1 2">
    <name type="scientific">Brassica cretica</name>
    <name type="common">Mustard</name>
    <dbReference type="NCBI Taxonomy" id="69181"/>
    <lineage>
        <taxon>Eukaryota</taxon>
        <taxon>Viridiplantae</taxon>
        <taxon>Streptophyta</taxon>
        <taxon>Embryophyta</taxon>
        <taxon>Tracheophyta</taxon>
        <taxon>Spermatophyta</taxon>
        <taxon>Magnoliopsida</taxon>
        <taxon>eudicotyledons</taxon>
        <taxon>Gunneridae</taxon>
        <taxon>Pentapetalae</taxon>
        <taxon>rosids</taxon>
        <taxon>malvids</taxon>
        <taxon>Brassicales</taxon>
        <taxon>Brassicaceae</taxon>
        <taxon>Brassiceae</taxon>
        <taxon>Brassica</taxon>
    </lineage>
</organism>
<dbReference type="EMBL" id="QGKX02001290">
    <property type="protein sequence ID" value="KAF3536975.1"/>
    <property type="molecule type" value="Genomic_DNA"/>
</dbReference>
<protein>
    <submittedName>
        <fullName evidence="1">Uncharacterized protein</fullName>
    </submittedName>
</protein>
<reference evidence="1" key="1">
    <citation type="submission" date="2019-12" db="EMBL/GenBank/DDBJ databases">
        <title>Genome sequencing and annotation of Brassica cretica.</title>
        <authorList>
            <person name="Studholme D.J."/>
            <person name="Sarris P."/>
        </authorList>
    </citation>
    <scope>NUCLEOTIDE SEQUENCE</scope>
    <source>
        <strain evidence="1">PFS-109/04</strain>
        <tissue evidence="1">Leaf</tissue>
    </source>
</reference>
<dbReference type="Proteomes" id="UP000712600">
    <property type="component" value="Unassembled WGS sequence"/>
</dbReference>
<name>A0A8S9PZG4_BRACR</name>
<sequence length="62" mass="6962">MLLYPKKSGSVVHLSGLLTFLQKEGPSGGEWLMGGIAVLDNLRRRGVKMETHVRCVKNIRKR</sequence>
<accession>A0A8S9PZG4</accession>
<proteinExistence type="predicted"/>
<evidence type="ECO:0000313" key="2">
    <source>
        <dbReference type="Proteomes" id="UP000712600"/>
    </source>
</evidence>
<evidence type="ECO:0000313" key="1">
    <source>
        <dbReference type="EMBL" id="KAF3536975.1"/>
    </source>
</evidence>
<dbReference type="AlphaFoldDB" id="A0A8S9PZG4"/>
<gene>
    <name evidence="1" type="ORF">F2Q69_00019590</name>
</gene>